<sequence>MPTRLHKSRKRRGHRQMGYGRVGGHRKHPGGRGKCGGEHHRRMNFNMYHPGHFGKLGMRYFHKRRNIVDLPTINVDRLWALVPEDRRDAFLERKSATEAPVIDVTRLGYHKVIGRGVLPDCPLIVKARIFSEGAEEKIRAAGGVPVLVP</sequence>
<dbReference type="SUPFAM" id="SSF52080">
    <property type="entry name" value="Ribosomal proteins L15p and L18e"/>
    <property type="match status" value="1"/>
</dbReference>
<evidence type="ECO:0000256" key="4">
    <source>
        <dbReference type="RuleBase" id="RU003888"/>
    </source>
</evidence>
<dbReference type="HAMAP" id="MF_01341">
    <property type="entry name" value="Ribosomal_uL15"/>
    <property type="match status" value="1"/>
</dbReference>
<dbReference type="Proteomes" id="UP000315496">
    <property type="component" value="Chromosome 5"/>
</dbReference>
<evidence type="ECO:0000313" key="7">
    <source>
        <dbReference type="EMBL" id="TNJ26677.1"/>
    </source>
</evidence>
<dbReference type="InterPro" id="IPR030878">
    <property type="entry name" value="Ribosomal_uL15"/>
</dbReference>
<feature type="domain" description="Large ribosomal subunit protein uL15/eL18" evidence="6">
    <location>
        <begin position="72"/>
        <end position="144"/>
    </location>
</feature>
<dbReference type="InterPro" id="IPR021131">
    <property type="entry name" value="Ribosomal_uL15/eL18"/>
</dbReference>
<evidence type="ECO:0000313" key="8">
    <source>
        <dbReference type="Proteomes" id="UP000315496"/>
    </source>
</evidence>
<keyword evidence="2 4" id="KW-0689">Ribosomal protein</keyword>
<evidence type="ECO:0000256" key="2">
    <source>
        <dbReference type="ARBA" id="ARBA00022980"/>
    </source>
</evidence>
<dbReference type="PROSITE" id="PS00475">
    <property type="entry name" value="RIBOSOMAL_L15"/>
    <property type="match status" value="1"/>
</dbReference>
<dbReference type="GO" id="GO:0022625">
    <property type="term" value="C:cytosolic large ribosomal subunit"/>
    <property type="evidence" value="ECO:0007669"/>
    <property type="project" value="TreeGrafter"/>
</dbReference>
<dbReference type="PANTHER" id="PTHR11721:SF3">
    <property type="entry name" value="LARGE RIBOSOMAL SUBUNIT PROTEIN UL15"/>
    <property type="match status" value="1"/>
</dbReference>
<keyword evidence="3 4" id="KW-0687">Ribonucleoprotein</keyword>
<dbReference type="InterPro" id="IPR001196">
    <property type="entry name" value="Ribosomal_uL15_CS"/>
</dbReference>
<dbReference type="AlphaFoldDB" id="A0A4Z1T173"/>
<keyword evidence="8" id="KW-1185">Reference proteome</keyword>
<accession>A0A4Z1T173</accession>
<dbReference type="OrthoDB" id="61900at2759"/>
<feature type="region of interest" description="Disordered" evidence="5">
    <location>
        <begin position="1"/>
        <end position="36"/>
    </location>
</feature>
<evidence type="ECO:0000256" key="1">
    <source>
        <dbReference type="ARBA" id="ARBA00007320"/>
    </source>
</evidence>
<reference evidence="7 8" key="1">
    <citation type="submission" date="2019-05" db="EMBL/GenBank/DDBJ databases">
        <title>The compact genome of Giardia muris reveals important steps in the evolution of intestinal protozoan parasites.</title>
        <authorList>
            <person name="Xu F."/>
            <person name="Jimenez-Gonzalez A."/>
            <person name="Einarsson E."/>
            <person name="Astvaldsson A."/>
            <person name="Peirasmaki D."/>
            <person name="Eckmann L."/>
            <person name="Andersson J.O."/>
            <person name="Svard S.G."/>
            <person name="Jerlstrom-Hultqvist J."/>
        </authorList>
    </citation>
    <scope>NUCLEOTIDE SEQUENCE [LARGE SCALE GENOMIC DNA]</scope>
    <source>
        <strain evidence="7 8">Roberts-Thomson</strain>
    </source>
</reference>
<dbReference type="PANTHER" id="PTHR11721">
    <property type="entry name" value="60S RIBOSOMAL PROTEIN L27A"/>
    <property type="match status" value="1"/>
</dbReference>
<dbReference type="GO" id="GO:0006412">
    <property type="term" value="P:translation"/>
    <property type="evidence" value="ECO:0007669"/>
    <property type="project" value="InterPro"/>
</dbReference>
<dbReference type="FunFam" id="3.100.10.10:FF:000002">
    <property type="entry name" value="60S ribosomal protein L27a"/>
    <property type="match status" value="1"/>
</dbReference>
<dbReference type="Gene3D" id="3.100.10.10">
    <property type="match status" value="1"/>
</dbReference>
<dbReference type="GO" id="GO:0003735">
    <property type="term" value="F:structural constituent of ribosome"/>
    <property type="evidence" value="ECO:0007669"/>
    <property type="project" value="InterPro"/>
</dbReference>
<evidence type="ECO:0000259" key="6">
    <source>
        <dbReference type="Pfam" id="PF00828"/>
    </source>
</evidence>
<protein>
    <submittedName>
        <fullName evidence="7">Ribosomal protein L27a</fullName>
    </submittedName>
</protein>
<dbReference type="Pfam" id="PF00828">
    <property type="entry name" value="Ribosomal_L27A"/>
    <property type="match status" value="1"/>
</dbReference>
<name>A0A4Z1T173_GIAMU</name>
<dbReference type="VEuPathDB" id="GiardiaDB:GMRT_13157"/>
<comment type="similarity">
    <text evidence="1 4">Belongs to the universal ribosomal protein uL15 family.</text>
</comment>
<gene>
    <name evidence="7" type="ORF">GMRT_13157</name>
</gene>
<evidence type="ECO:0000256" key="3">
    <source>
        <dbReference type="ARBA" id="ARBA00023274"/>
    </source>
</evidence>
<dbReference type="EMBL" id="VDLU01000005">
    <property type="protein sequence ID" value="TNJ26677.1"/>
    <property type="molecule type" value="Genomic_DNA"/>
</dbReference>
<proteinExistence type="inferred from homology"/>
<comment type="caution">
    <text evidence="7">The sequence shown here is derived from an EMBL/GenBank/DDBJ whole genome shotgun (WGS) entry which is preliminary data.</text>
</comment>
<organism evidence="7 8">
    <name type="scientific">Giardia muris</name>
    <dbReference type="NCBI Taxonomy" id="5742"/>
    <lineage>
        <taxon>Eukaryota</taxon>
        <taxon>Metamonada</taxon>
        <taxon>Diplomonadida</taxon>
        <taxon>Hexamitidae</taxon>
        <taxon>Giardiinae</taxon>
        <taxon>Giardia</taxon>
    </lineage>
</organism>
<dbReference type="InterPro" id="IPR036227">
    <property type="entry name" value="Ribosomal_uL15/eL18_sf"/>
</dbReference>
<evidence type="ECO:0000256" key="5">
    <source>
        <dbReference type="SAM" id="MobiDB-lite"/>
    </source>
</evidence>
<feature type="compositionally biased region" description="Basic residues" evidence="5">
    <location>
        <begin position="1"/>
        <end position="15"/>
    </location>
</feature>